<gene>
    <name evidence="3" type="ORF">CJN711_LOCUS38196</name>
    <name evidence="2" type="ORF">KQP761_LOCUS24781</name>
    <name evidence="4" type="ORF">MBJ925_LOCUS11080</name>
</gene>
<dbReference type="Proteomes" id="UP000663834">
    <property type="component" value="Unassembled WGS sequence"/>
</dbReference>
<evidence type="ECO:0000313" key="3">
    <source>
        <dbReference type="EMBL" id="CAF1622631.1"/>
    </source>
</evidence>
<dbReference type="Pfam" id="PF13460">
    <property type="entry name" value="NAD_binding_10"/>
    <property type="match status" value="1"/>
</dbReference>
<accession>A0A816NQU3</accession>
<dbReference type="EMBL" id="CAJNOV010018617">
    <property type="protein sequence ID" value="CAF1622631.1"/>
    <property type="molecule type" value="Genomic_DNA"/>
</dbReference>
<dbReference type="InterPro" id="IPR036291">
    <property type="entry name" value="NAD(P)-bd_dom_sf"/>
</dbReference>
<dbReference type="EMBL" id="CAJNOW010013543">
    <property type="protein sequence ID" value="CAF1621945.1"/>
    <property type="molecule type" value="Genomic_DNA"/>
</dbReference>
<dbReference type="InterPro" id="IPR016040">
    <property type="entry name" value="NAD(P)-bd_dom"/>
</dbReference>
<dbReference type="Gene3D" id="3.40.50.720">
    <property type="entry name" value="NAD(P)-binding Rossmann-like Domain"/>
    <property type="match status" value="1"/>
</dbReference>
<dbReference type="SUPFAM" id="SSF51735">
    <property type="entry name" value="NAD(P)-binding Rossmann-fold domains"/>
    <property type="match status" value="1"/>
</dbReference>
<dbReference type="Proteomes" id="UP000663855">
    <property type="component" value="Unassembled WGS sequence"/>
</dbReference>
<dbReference type="OrthoDB" id="10254221at2759"/>
<evidence type="ECO:0000313" key="2">
    <source>
        <dbReference type="EMBL" id="CAF1621945.1"/>
    </source>
</evidence>
<dbReference type="GO" id="GO:0003824">
    <property type="term" value="F:catalytic activity"/>
    <property type="evidence" value="ECO:0007669"/>
    <property type="project" value="UniProtKB-ARBA"/>
</dbReference>
<comment type="caution">
    <text evidence="4">The sequence shown here is derived from an EMBL/GenBank/DDBJ whole genome shotgun (WGS) entry which is preliminary data.</text>
</comment>
<feature type="domain" description="NAD(P)-binding" evidence="1">
    <location>
        <begin position="56"/>
        <end position="201"/>
    </location>
</feature>
<sequence length="251" mass="28221">MLPNARRDCANIGCFWMGVLVYSHILSLYTPNTKNDVQVIIEKRISSDKNNVFAFGASGNVGSDVINDLVRKGVETTAYVRNEKARELFKDELATGLLSSIVGTYISIGIYARTIEGHDRLFILVSGSVNKPVSMSKIKEIFGKIAYEQRVRQIVDVSSYNVRIDGIQGIIGHMNTESEDKLLALAEKNSDERSLVILSPGAFMSNHFMNAVVYVNHLYQQKHESIQLVRATTKEFLPIQIFYIKNEKNKN</sequence>
<evidence type="ECO:0000259" key="1">
    <source>
        <dbReference type="Pfam" id="PF13460"/>
    </source>
</evidence>
<evidence type="ECO:0000313" key="5">
    <source>
        <dbReference type="Proteomes" id="UP000663824"/>
    </source>
</evidence>
<protein>
    <recommendedName>
        <fullName evidence="1">NAD(P)-binding domain-containing protein</fullName>
    </recommendedName>
</protein>
<organism evidence="4 5">
    <name type="scientific">Rotaria magnacalcarata</name>
    <dbReference type="NCBI Taxonomy" id="392030"/>
    <lineage>
        <taxon>Eukaryota</taxon>
        <taxon>Metazoa</taxon>
        <taxon>Spiralia</taxon>
        <taxon>Gnathifera</taxon>
        <taxon>Rotifera</taxon>
        <taxon>Eurotatoria</taxon>
        <taxon>Bdelloidea</taxon>
        <taxon>Philodinida</taxon>
        <taxon>Philodinidae</taxon>
        <taxon>Rotaria</taxon>
    </lineage>
</organism>
<dbReference type="EMBL" id="CAJNRE010004774">
    <property type="protein sequence ID" value="CAF2038740.1"/>
    <property type="molecule type" value="Genomic_DNA"/>
</dbReference>
<reference evidence="4" key="1">
    <citation type="submission" date="2021-02" db="EMBL/GenBank/DDBJ databases">
        <authorList>
            <person name="Nowell W R."/>
        </authorList>
    </citation>
    <scope>NUCLEOTIDE SEQUENCE</scope>
</reference>
<proteinExistence type="predicted"/>
<dbReference type="Proteomes" id="UP000663824">
    <property type="component" value="Unassembled WGS sequence"/>
</dbReference>
<evidence type="ECO:0000313" key="4">
    <source>
        <dbReference type="EMBL" id="CAF2038740.1"/>
    </source>
</evidence>
<name>A0A816NQU3_9BILA</name>
<dbReference type="AlphaFoldDB" id="A0A816NQU3"/>